<accession>A0A0C3ER27</accession>
<keyword evidence="2" id="KW-1185">Reference proteome</keyword>
<evidence type="ECO:0000313" key="2">
    <source>
        <dbReference type="Proteomes" id="UP000054166"/>
    </source>
</evidence>
<dbReference type="HOGENOM" id="CLU_1886543_0_0_1"/>
<protein>
    <submittedName>
        <fullName evidence="1">Uncharacterized protein</fullName>
    </submittedName>
</protein>
<reference evidence="1 2" key="1">
    <citation type="submission" date="2014-04" db="EMBL/GenBank/DDBJ databases">
        <authorList>
            <consortium name="DOE Joint Genome Institute"/>
            <person name="Kuo A."/>
            <person name="Tarkka M."/>
            <person name="Buscot F."/>
            <person name="Kohler A."/>
            <person name="Nagy L.G."/>
            <person name="Floudas D."/>
            <person name="Copeland A."/>
            <person name="Barry K.W."/>
            <person name="Cichocki N."/>
            <person name="Veneault-Fourrey C."/>
            <person name="LaButti K."/>
            <person name="Lindquist E.A."/>
            <person name="Lipzen A."/>
            <person name="Lundell T."/>
            <person name="Morin E."/>
            <person name="Murat C."/>
            <person name="Sun H."/>
            <person name="Tunlid A."/>
            <person name="Henrissat B."/>
            <person name="Grigoriev I.V."/>
            <person name="Hibbett D.S."/>
            <person name="Martin F."/>
            <person name="Nordberg H.P."/>
            <person name="Cantor M.N."/>
            <person name="Hua S.X."/>
        </authorList>
    </citation>
    <scope>NUCLEOTIDE SEQUENCE [LARGE SCALE GENOMIC DNA]</scope>
    <source>
        <strain evidence="1 2">F 1598</strain>
    </source>
</reference>
<dbReference type="EMBL" id="KN833052">
    <property type="protein sequence ID" value="KIM75030.1"/>
    <property type="molecule type" value="Genomic_DNA"/>
</dbReference>
<reference evidence="2" key="2">
    <citation type="submission" date="2015-01" db="EMBL/GenBank/DDBJ databases">
        <title>Evolutionary Origins and Diversification of the Mycorrhizal Mutualists.</title>
        <authorList>
            <consortium name="DOE Joint Genome Institute"/>
            <consortium name="Mycorrhizal Genomics Consortium"/>
            <person name="Kohler A."/>
            <person name="Kuo A."/>
            <person name="Nagy L.G."/>
            <person name="Floudas D."/>
            <person name="Copeland A."/>
            <person name="Barry K.W."/>
            <person name="Cichocki N."/>
            <person name="Veneault-Fourrey C."/>
            <person name="LaButti K."/>
            <person name="Lindquist E.A."/>
            <person name="Lipzen A."/>
            <person name="Lundell T."/>
            <person name="Morin E."/>
            <person name="Murat C."/>
            <person name="Riley R."/>
            <person name="Ohm R."/>
            <person name="Sun H."/>
            <person name="Tunlid A."/>
            <person name="Henrissat B."/>
            <person name="Grigoriev I.V."/>
            <person name="Hibbett D.S."/>
            <person name="Martin F."/>
        </authorList>
    </citation>
    <scope>NUCLEOTIDE SEQUENCE [LARGE SCALE GENOMIC DNA]</scope>
    <source>
        <strain evidence="2">F 1598</strain>
    </source>
</reference>
<organism evidence="1 2">
    <name type="scientific">Piloderma croceum (strain F 1598)</name>
    <dbReference type="NCBI Taxonomy" id="765440"/>
    <lineage>
        <taxon>Eukaryota</taxon>
        <taxon>Fungi</taxon>
        <taxon>Dikarya</taxon>
        <taxon>Basidiomycota</taxon>
        <taxon>Agaricomycotina</taxon>
        <taxon>Agaricomycetes</taxon>
        <taxon>Agaricomycetidae</taxon>
        <taxon>Atheliales</taxon>
        <taxon>Atheliaceae</taxon>
        <taxon>Piloderma</taxon>
    </lineage>
</organism>
<gene>
    <name evidence="1" type="ORF">PILCRDRAFT_13968</name>
</gene>
<evidence type="ECO:0000313" key="1">
    <source>
        <dbReference type="EMBL" id="KIM75030.1"/>
    </source>
</evidence>
<dbReference type="Proteomes" id="UP000054166">
    <property type="component" value="Unassembled WGS sequence"/>
</dbReference>
<sequence length="135" mass="14076">MSSTGTTGRTAGVLTKGTGGLGRSDGMMVVVEKELQINSNLSSFLGGGLGVGTLFALHPGPDLAIHTATQAQSGSFVVRLVGSLQLWAAVYSMSYLPGLLMFTEASIGIRTSDHHCDMINSVLKLTVQRSLPLLV</sequence>
<dbReference type="AlphaFoldDB" id="A0A0C3ER27"/>
<proteinExistence type="predicted"/>
<name>A0A0C3ER27_PILCF</name>
<dbReference type="InParanoid" id="A0A0C3ER27"/>